<accession>A0A1I7X4R2</accession>
<name>A0A1I7X4R2_HETBA</name>
<protein>
    <submittedName>
        <fullName evidence="2">DNA-directed RNA polymerase</fullName>
    </submittedName>
</protein>
<dbReference type="AlphaFoldDB" id="A0A1I7X4R2"/>
<evidence type="ECO:0000313" key="2">
    <source>
        <dbReference type="WBParaSite" id="Hba_12584"/>
    </source>
</evidence>
<organism evidence="1 2">
    <name type="scientific">Heterorhabditis bacteriophora</name>
    <name type="common">Entomopathogenic nematode worm</name>
    <dbReference type="NCBI Taxonomy" id="37862"/>
    <lineage>
        <taxon>Eukaryota</taxon>
        <taxon>Metazoa</taxon>
        <taxon>Ecdysozoa</taxon>
        <taxon>Nematoda</taxon>
        <taxon>Chromadorea</taxon>
        <taxon>Rhabditida</taxon>
        <taxon>Rhabditina</taxon>
        <taxon>Rhabditomorpha</taxon>
        <taxon>Strongyloidea</taxon>
        <taxon>Heterorhabditidae</taxon>
        <taxon>Heterorhabditis</taxon>
    </lineage>
</organism>
<evidence type="ECO:0000313" key="1">
    <source>
        <dbReference type="Proteomes" id="UP000095283"/>
    </source>
</evidence>
<sequence>MAMDAVKLCDGQLTKSTSSCPLDEELVHLKKVCTNENIARGFETESNRISSLLNNFMIKTAFETKAYLDMHKIPSNNLVQVMFKRVQIVLRCYTQRIILLNAVISTQTMTDNRKISSGIYEKISQTSDVHVGEVAYRPDYCTLG</sequence>
<proteinExistence type="predicted"/>
<keyword evidence="1" id="KW-1185">Reference proteome</keyword>
<dbReference type="Proteomes" id="UP000095283">
    <property type="component" value="Unplaced"/>
</dbReference>
<reference evidence="2" key="1">
    <citation type="submission" date="2016-11" db="UniProtKB">
        <authorList>
            <consortium name="WormBaseParasite"/>
        </authorList>
    </citation>
    <scope>IDENTIFICATION</scope>
</reference>
<dbReference type="WBParaSite" id="Hba_12584">
    <property type="protein sequence ID" value="Hba_12584"/>
    <property type="gene ID" value="Hba_12584"/>
</dbReference>